<evidence type="ECO:0000313" key="1">
    <source>
        <dbReference type="EnsemblPlants" id="ORUFI10G19540.1"/>
    </source>
</evidence>
<reference evidence="2" key="1">
    <citation type="submission" date="2013-06" db="EMBL/GenBank/DDBJ databases">
        <authorList>
            <person name="Zhao Q."/>
        </authorList>
    </citation>
    <scope>NUCLEOTIDE SEQUENCE</scope>
    <source>
        <strain evidence="2">cv. W1943</strain>
    </source>
</reference>
<dbReference type="EnsemblPlants" id="ORUFI10G19540.1">
    <property type="protein sequence ID" value="ORUFI10G19540.1"/>
    <property type="gene ID" value="ORUFI10G19540"/>
</dbReference>
<reference evidence="1" key="2">
    <citation type="submission" date="2015-06" db="UniProtKB">
        <authorList>
            <consortium name="EnsemblPlants"/>
        </authorList>
    </citation>
    <scope>IDENTIFICATION</scope>
</reference>
<dbReference type="Gramene" id="ORUFI10G19540.1">
    <property type="protein sequence ID" value="ORUFI10G19540.1"/>
    <property type="gene ID" value="ORUFI10G19540"/>
</dbReference>
<dbReference type="AlphaFoldDB" id="A0A0E0R2E7"/>
<organism evidence="1 2">
    <name type="scientific">Oryza rufipogon</name>
    <name type="common">Brownbeard rice</name>
    <name type="synonym">Asian wild rice</name>
    <dbReference type="NCBI Taxonomy" id="4529"/>
    <lineage>
        <taxon>Eukaryota</taxon>
        <taxon>Viridiplantae</taxon>
        <taxon>Streptophyta</taxon>
        <taxon>Embryophyta</taxon>
        <taxon>Tracheophyta</taxon>
        <taxon>Spermatophyta</taxon>
        <taxon>Magnoliopsida</taxon>
        <taxon>Liliopsida</taxon>
        <taxon>Poales</taxon>
        <taxon>Poaceae</taxon>
        <taxon>BOP clade</taxon>
        <taxon>Oryzoideae</taxon>
        <taxon>Oryzeae</taxon>
        <taxon>Oryzinae</taxon>
        <taxon>Oryza</taxon>
    </lineage>
</organism>
<dbReference type="eggNOG" id="ENOG502R79I">
    <property type="taxonomic scope" value="Eukaryota"/>
</dbReference>
<sequence>MTAANWPEIRAPFLNWPCDEEQQICPVQLLLLGKEKVVAKPLQAIGWDCHGLLLLQRESEEFRDVSLDLLQQPCIHPMSGPCDSDGNAPFHYAVCNPATKKWVMLPKANWASDSSYLEDHPIACLGFDPAISSHFHVLEYLEVHPECNLIFFHYGLDNNLLAYEMDRKELHVVRNLGHHTCQPVLPYVPLFSVPPEIRAPVLHWACGEEEQIDPVQLLLLGEDEVVTEPLQAIGWDRHGHLLLQRKSEELCNVILDLLQQLPIHPMVHKLQVLHISEDY</sequence>
<dbReference type="Proteomes" id="UP000008022">
    <property type="component" value="Unassembled WGS sequence"/>
</dbReference>
<dbReference type="PANTHER" id="PTHR35546:SF105">
    <property type="entry name" value="OS05G0139200 PROTEIN"/>
    <property type="match status" value="1"/>
</dbReference>
<protein>
    <submittedName>
        <fullName evidence="1">Uncharacterized protein</fullName>
    </submittedName>
</protein>
<keyword evidence="2" id="KW-1185">Reference proteome</keyword>
<dbReference type="PANTHER" id="PTHR35546">
    <property type="entry name" value="F-BOX PROTEIN INTERACTION DOMAIN PROTEIN-RELATED"/>
    <property type="match status" value="1"/>
</dbReference>
<accession>A0A0E0R2E7</accession>
<evidence type="ECO:0000313" key="2">
    <source>
        <dbReference type="Proteomes" id="UP000008022"/>
    </source>
</evidence>
<proteinExistence type="predicted"/>
<name>A0A0E0R2E7_ORYRU</name>
<dbReference type="InterPro" id="IPR055290">
    <property type="entry name" value="At3g26010-like"/>
</dbReference>